<dbReference type="STRING" id="383372.Rcas_0736"/>
<comment type="function">
    <text evidence="16">Catalyzes the last two sequential reactions in the de novo biosynthetic pathway for UDP-N-acetylglucosamine (UDP-GlcNAc). The C-terminal domain catalyzes the transfer of acetyl group from acetyl coenzyme A to glucosamine-1-phosphate (GlcN-1-P) to produce N-acetylglucosamine-1-phosphate (GlcNAc-1-P), which is converted into UDP-GlcNAc by the transfer of uridine 5-monophosphate (from uridine 5-triphosphate), a reaction catalyzed by the N-terminal domain.</text>
</comment>
<dbReference type="GO" id="GO:0008360">
    <property type="term" value="P:regulation of cell shape"/>
    <property type="evidence" value="ECO:0007669"/>
    <property type="project" value="UniProtKB-KW"/>
</dbReference>
<keyword evidence="19" id="KW-1185">Reference proteome</keyword>
<keyword evidence="11" id="KW-0511">Multifunctional enzyme</keyword>
<keyword evidence="13" id="KW-0961">Cell wall biogenesis/degradation</keyword>
<dbReference type="InterPro" id="IPR011004">
    <property type="entry name" value="Trimer_LpxA-like_sf"/>
</dbReference>
<keyword evidence="9" id="KW-0133">Cell shape</keyword>
<protein>
    <submittedName>
        <fullName evidence="18">Nucleotidyl transferase</fullName>
    </submittedName>
</protein>
<dbReference type="InterPro" id="IPR050065">
    <property type="entry name" value="GlmU-like"/>
</dbReference>
<dbReference type="InterPro" id="IPR025877">
    <property type="entry name" value="MobA-like_NTP_Trfase"/>
</dbReference>
<dbReference type="PANTHER" id="PTHR43584:SF3">
    <property type="entry name" value="BIFUNCTIONAL PROTEIN GLMU"/>
    <property type="match status" value="1"/>
</dbReference>
<dbReference type="SUPFAM" id="SSF51161">
    <property type="entry name" value="Trimeric LpxA-like enzymes"/>
    <property type="match status" value="1"/>
</dbReference>
<evidence type="ECO:0000256" key="15">
    <source>
        <dbReference type="ARBA" id="ARBA00048493"/>
    </source>
</evidence>
<evidence type="ECO:0000256" key="10">
    <source>
        <dbReference type="ARBA" id="ARBA00022984"/>
    </source>
</evidence>
<dbReference type="eggNOG" id="COG1207">
    <property type="taxonomic scope" value="Bacteria"/>
</dbReference>
<sequence length="354" mass="37878">MIPFFTTVRLGVVVLAAGEGTRMRSALPKVLHPLCGRPLIGHILAAVDALQPAIGTIVLASDALDTVRARFGDTYRYVVQSERLGTGHATLQARSIMVNQCDDALVLVGDAPLIRSATLQRLVALRREQNALVALLSFTADPPTGYGRVIRDAEGNVTAIVEERDATDTQRAVTEVNSGILCFDAAWMWPALDRIQRSPVKGEYYLTDLVALAIADHGIGAVQALRADDPSETLGVNDRVQLAQAEHVLRLRLLDALMRSGVTVVDPAATYVDVDVVVGQDTTLLPGTMLRGATRVGARCTIGPHTSLIDTIVADDAHVRYTLAEGVVIPAHAVIGPFAHLRGAQHAVDEVYQA</sequence>
<evidence type="ECO:0000313" key="18">
    <source>
        <dbReference type="EMBL" id="ABU56857.1"/>
    </source>
</evidence>
<evidence type="ECO:0000256" key="9">
    <source>
        <dbReference type="ARBA" id="ARBA00022960"/>
    </source>
</evidence>
<evidence type="ECO:0000256" key="2">
    <source>
        <dbReference type="ARBA" id="ARBA00007707"/>
    </source>
</evidence>
<dbReference type="GO" id="GO:0003977">
    <property type="term" value="F:UDP-N-acetylglucosamine diphosphorylase activity"/>
    <property type="evidence" value="ECO:0007669"/>
    <property type="project" value="UniProtKB-EC"/>
</dbReference>
<name>A7NHB0_ROSCS</name>
<keyword evidence="6" id="KW-0548">Nucleotidyltransferase</keyword>
<comment type="similarity">
    <text evidence="2">In the C-terminal section; belongs to the transferase hexapeptide repeat family.</text>
</comment>
<dbReference type="CDD" id="cd02540">
    <property type="entry name" value="GT2_GlmU_N_bac"/>
    <property type="match status" value="1"/>
</dbReference>
<comment type="catalytic activity">
    <reaction evidence="14">
        <text>alpha-D-glucosamine 1-phosphate + acetyl-CoA = N-acetyl-alpha-D-glucosamine 1-phosphate + CoA + H(+)</text>
        <dbReference type="Rhea" id="RHEA:13725"/>
        <dbReference type="ChEBI" id="CHEBI:15378"/>
        <dbReference type="ChEBI" id="CHEBI:57287"/>
        <dbReference type="ChEBI" id="CHEBI:57288"/>
        <dbReference type="ChEBI" id="CHEBI:57776"/>
        <dbReference type="ChEBI" id="CHEBI:58516"/>
        <dbReference type="EC" id="2.3.1.157"/>
    </reaction>
</comment>
<evidence type="ECO:0000313" key="19">
    <source>
        <dbReference type="Proteomes" id="UP000000263"/>
    </source>
</evidence>
<dbReference type="RefSeq" id="WP_012119287.1">
    <property type="nucleotide sequence ID" value="NC_009767.1"/>
</dbReference>
<dbReference type="PANTHER" id="PTHR43584">
    <property type="entry name" value="NUCLEOTIDYL TRANSFERASE"/>
    <property type="match status" value="1"/>
</dbReference>
<dbReference type="GO" id="GO:0019134">
    <property type="term" value="F:glucosamine-1-phosphate N-acetyltransferase activity"/>
    <property type="evidence" value="ECO:0007669"/>
    <property type="project" value="UniProtKB-EC"/>
</dbReference>
<keyword evidence="8" id="KW-0460">Magnesium</keyword>
<keyword evidence="4" id="KW-0963">Cytoplasm</keyword>
<evidence type="ECO:0000256" key="3">
    <source>
        <dbReference type="ARBA" id="ARBA00007947"/>
    </source>
</evidence>
<evidence type="ECO:0000256" key="4">
    <source>
        <dbReference type="ARBA" id="ARBA00022490"/>
    </source>
</evidence>
<evidence type="ECO:0000256" key="13">
    <source>
        <dbReference type="ARBA" id="ARBA00023316"/>
    </source>
</evidence>
<dbReference type="AlphaFoldDB" id="A7NHB0"/>
<dbReference type="GO" id="GO:0009252">
    <property type="term" value="P:peptidoglycan biosynthetic process"/>
    <property type="evidence" value="ECO:0007669"/>
    <property type="project" value="UniProtKB-KW"/>
</dbReference>
<evidence type="ECO:0000256" key="5">
    <source>
        <dbReference type="ARBA" id="ARBA00022679"/>
    </source>
</evidence>
<comment type="cofactor">
    <cofactor evidence="1">
        <name>Mg(2+)</name>
        <dbReference type="ChEBI" id="CHEBI:18420"/>
    </cofactor>
</comment>
<dbReference type="OrthoDB" id="9775031at2"/>
<gene>
    <name evidence="18" type="ordered locus">Rcas_0736</name>
</gene>
<dbReference type="SUPFAM" id="SSF53448">
    <property type="entry name" value="Nucleotide-diphospho-sugar transferases"/>
    <property type="match status" value="1"/>
</dbReference>
<evidence type="ECO:0000256" key="7">
    <source>
        <dbReference type="ARBA" id="ARBA00022723"/>
    </source>
</evidence>
<keyword evidence="12" id="KW-0012">Acyltransferase</keyword>
<dbReference type="Pfam" id="PF12804">
    <property type="entry name" value="NTP_transf_3"/>
    <property type="match status" value="1"/>
</dbReference>
<evidence type="ECO:0000259" key="17">
    <source>
        <dbReference type="Pfam" id="PF12804"/>
    </source>
</evidence>
<dbReference type="KEGG" id="rca:Rcas_0736"/>
<proteinExistence type="inferred from homology"/>
<keyword evidence="7" id="KW-0479">Metal-binding</keyword>
<evidence type="ECO:0000256" key="11">
    <source>
        <dbReference type="ARBA" id="ARBA00023268"/>
    </source>
</evidence>
<dbReference type="Gene3D" id="2.160.10.10">
    <property type="entry name" value="Hexapeptide repeat proteins"/>
    <property type="match status" value="1"/>
</dbReference>
<dbReference type="EMBL" id="CP000804">
    <property type="protein sequence ID" value="ABU56857.1"/>
    <property type="molecule type" value="Genomic_DNA"/>
</dbReference>
<dbReference type="Gene3D" id="3.90.550.10">
    <property type="entry name" value="Spore Coat Polysaccharide Biosynthesis Protein SpsA, Chain A"/>
    <property type="match status" value="1"/>
</dbReference>
<dbReference type="Proteomes" id="UP000000263">
    <property type="component" value="Chromosome"/>
</dbReference>
<organism evidence="18 19">
    <name type="scientific">Roseiflexus castenholzii (strain DSM 13941 / HLO8)</name>
    <dbReference type="NCBI Taxonomy" id="383372"/>
    <lineage>
        <taxon>Bacteria</taxon>
        <taxon>Bacillati</taxon>
        <taxon>Chloroflexota</taxon>
        <taxon>Chloroflexia</taxon>
        <taxon>Chloroflexales</taxon>
        <taxon>Roseiflexineae</taxon>
        <taxon>Roseiflexaceae</taxon>
        <taxon>Roseiflexus</taxon>
    </lineage>
</organism>
<dbReference type="GO" id="GO:0046872">
    <property type="term" value="F:metal ion binding"/>
    <property type="evidence" value="ECO:0007669"/>
    <property type="project" value="UniProtKB-KW"/>
</dbReference>
<comment type="similarity">
    <text evidence="3">In the N-terminal section; belongs to the N-acetylglucosamine-1-phosphate uridyltransferase family.</text>
</comment>
<accession>A7NHB0</accession>
<reference evidence="18 19" key="1">
    <citation type="submission" date="2007-08" db="EMBL/GenBank/DDBJ databases">
        <title>Complete sequence of Roseiflexus castenholzii DSM 13941.</title>
        <authorList>
            <consortium name="US DOE Joint Genome Institute"/>
            <person name="Copeland A."/>
            <person name="Lucas S."/>
            <person name="Lapidus A."/>
            <person name="Barry K."/>
            <person name="Glavina del Rio T."/>
            <person name="Dalin E."/>
            <person name="Tice H."/>
            <person name="Pitluck S."/>
            <person name="Thompson L.S."/>
            <person name="Brettin T."/>
            <person name="Bruce D."/>
            <person name="Detter J.C."/>
            <person name="Han C."/>
            <person name="Tapia R."/>
            <person name="Schmutz J."/>
            <person name="Larimer F."/>
            <person name="Land M."/>
            <person name="Hauser L."/>
            <person name="Kyrpides N."/>
            <person name="Mikhailova N."/>
            <person name="Bryant D.A."/>
            <person name="Hanada S."/>
            <person name="Tsukatani Y."/>
            <person name="Richardson P."/>
        </authorList>
    </citation>
    <scope>NUCLEOTIDE SEQUENCE [LARGE SCALE GENOMIC DNA]</scope>
    <source>
        <strain evidence="19">DSM 13941 / HLO8</strain>
    </source>
</reference>
<evidence type="ECO:0000256" key="14">
    <source>
        <dbReference type="ARBA" id="ARBA00048247"/>
    </source>
</evidence>
<keyword evidence="5 18" id="KW-0808">Transferase</keyword>
<keyword evidence="10" id="KW-0573">Peptidoglycan synthesis</keyword>
<comment type="catalytic activity">
    <reaction evidence="15">
        <text>N-acetyl-alpha-D-glucosamine 1-phosphate + UTP + H(+) = UDP-N-acetyl-alpha-D-glucosamine + diphosphate</text>
        <dbReference type="Rhea" id="RHEA:13509"/>
        <dbReference type="ChEBI" id="CHEBI:15378"/>
        <dbReference type="ChEBI" id="CHEBI:33019"/>
        <dbReference type="ChEBI" id="CHEBI:46398"/>
        <dbReference type="ChEBI" id="CHEBI:57705"/>
        <dbReference type="ChEBI" id="CHEBI:57776"/>
        <dbReference type="EC" id="2.7.7.23"/>
    </reaction>
</comment>
<evidence type="ECO:0000256" key="6">
    <source>
        <dbReference type="ARBA" id="ARBA00022695"/>
    </source>
</evidence>
<dbReference type="HOGENOM" id="CLU_029499_15_0_0"/>
<dbReference type="GO" id="GO:0071555">
    <property type="term" value="P:cell wall organization"/>
    <property type="evidence" value="ECO:0007669"/>
    <property type="project" value="UniProtKB-KW"/>
</dbReference>
<feature type="domain" description="MobA-like NTP transferase" evidence="17">
    <location>
        <begin position="12"/>
        <end position="149"/>
    </location>
</feature>
<evidence type="ECO:0000256" key="8">
    <source>
        <dbReference type="ARBA" id="ARBA00022842"/>
    </source>
</evidence>
<evidence type="ECO:0000256" key="1">
    <source>
        <dbReference type="ARBA" id="ARBA00001946"/>
    </source>
</evidence>
<evidence type="ECO:0000256" key="12">
    <source>
        <dbReference type="ARBA" id="ARBA00023315"/>
    </source>
</evidence>
<dbReference type="InterPro" id="IPR029044">
    <property type="entry name" value="Nucleotide-diphossugar_trans"/>
</dbReference>
<evidence type="ECO:0000256" key="16">
    <source>
        <dbReference type="ARBA" id="ARBA00049628"/>
    </source>
</evidence>